<organism evidence="1 2">
    <name type="scientific">Panagrolaimus sp. JU765</name>
    <dbReference type="NCBI Taxonomy" id="591449"/>
    <lineage>
        <taxon>Eukaryota</taxon>
        <taxon>Metazoa</taxon>
        <taxon>Ecdysozoa</taxon>
        <taxon>Nematoda</taxon>
        <taxon>Chromadorea</taxon>
        <taxon>Rhabditida</taxon>
        <taxon>Tylenchina</taxon>
        <taxon>Panagrolaimomorpha</taxon>
        <taxon>Panagrolaimoidea</taxon>
        <taxon>Panagrolaimidae</taxon>
        <taxon>Panagrolaimus</taxon>
    </lineage>
</organism>
<protein>
    <submittedName>
        <fullName evidence="2">Protein tyrosine phosphatase</fullName>
    </submittedName>
</protein>
<sequence>MKKKSPRPKCATTEGRPGSKEGRKTGTRRQSRLSVNDDDGTQIEQPAAKKAGGTRRTRAARGGKTEDSFTNALRAFALATAETGVPTLVREFNEIKQKDMTNVPPKTAFDANADKNRYRDVFCIDESRVVLSWPPGHTNEYVHANYVPIKGEKKFICTQGPTANTVDDFWRMVWQEKTKAIVMLCGVTEQGKPKCEQYWPEKVGETTSVPSGLKITNQEVSEAEKTLTISKLEVKFEAETLSVVHYLWNSWPDRGVPENFMACLRLLSKLKPFTPVVVHCSAGIGRTGTIVGLHAAMQCLEAGDKPVMSEILKEIRSHRHGSVQTDIQYVYIHRVLIGFAENKKAIKRDEVEQFFKDYETLLKARGCG</sequence>
<accession>A0AC34Q4S2</accession>
<name>A0AC34Q4S2_9BILA</name>
<reference evidence="2" key="1">
    <citation type="submission" date="2022-11" db="UniProtKB">
        <authorList>
            <consortium name="WormBaseParasite"/>
        </authorList>
    </citation>
    <scope>IDENTIFICATION</scope>
</reference>
<evidence type="ECO:0000313" key="1">
    <source>
        <dbReference type="Proteomes" id="UP000887576"/>
    </source>
</evidence>
<proteinExistence type="predicted"/>
<dbReference type="WBParaSite" id="JU765_v2.g12951.t1">
    <property type="protein sequence ID" value="JU765_v2.g12951.t1"/>
    <property type="gene ID" value="JU765_v2.g12951"/>
</dbReference>
<dbReference type="Proteomes" id="UP000887576">
    <property type="component" value="Unplaced"/>
</dbReference>
<evidence type="ECO:0000313" key="2">
    <source>
        <dbReference type="WBParaSite" id="JU765_v2.g12951.t1"/>
    </source>
</evidence>